<evidence type="ECO:0000256" key="4">
    <source>
        <dbReference type="SAM" id="SignalP"/>
    </source>
</evidence>
<dbReference type="GO" id="GO:0042597">
    <property type="term" value="C:periplasmic space"/>
    <property type="evidence" value="ECO:0007669"/>
    <property type="project" value="UniProtKB-SubCell"/>
</dbReference>
<dbReference type="STRING" id="321339.SAMN05444340_103335"/>
<feature type="signal peptide" evidence="4">
    <location>
        <begin position="1"/>
        <end position="19"/>
    </location>
</feature>
<dbReference type="EMBL" id="FNPF01000003">
    <property type="protein sequence ID" value="SDY12599.1"/>
    <property type="molecule type" value="Genomic_DNA"/>
</dbReference>
<evidence type="ECO:0000313" key="6">
    <source>
        <dbReference type="Proteomes" id="UP000199286"/>
    </source>
</evidence>
<dbReference type="GO" id="GO:0055085">
    <property type="term" value="P:transmembrane transport"/>
    <property type="evidence" value="ECO:0007669"/>
    <property type="project" value="InterPro"/>
</dbReference>
<dbReference type="Proteomes" id="UP000199286">
    <property type="component" value="Unassembled WGS sequence"/>
</dbReference>
<name>A0A1H3HD68_9RHOB</name>
<keyword evidence="3" id="KW-0574">Periplasm</keyword>
<sequence>MRHFTYAAAIGLMAGAAGAQTWDMPTPYGDSTFHTQNIMQFAEDVEAATDGQLAITVHSAGSLFPHPEIKNAVRSGQVPIGEFFLSTLENENAAYGLDSQPFLATSYDGAQALWEAQEPVITELLAEQGLMPLYSVAWPAQGLYTNGEIETVDDLSGLRFRAYNAALEEFAQLAGAAPVQVEAPDIPQAFTTGQIEAMITSPSTGANSKAWDFVSHYTPINAWVPKNIVVVNERAFRRLPQDVQDAVMQAADEAEARGWEMSKEEAETKTQEMADNGMTIVEPSEELTEGLQEIGGQMLENLRQDASEEALTVLEEYQGES</sequence>
<dbReference type="RefSeq" id="WP_089880653.1">
    <property type="nucleotide sequence ID" value="NZ_FNPF01000003.1"/>
</dbReference>
<gene>
    <name evidence="5" type="ORF">SAMN05444340_103335</name>
</gene>
<dbReference type="InterPro" id="IPR038404">
    <property type="entry name" value="TRAP_DctP_sf"/>
</dbReference>
<dbReference type="Gene3D" id="3.40.190.170">
    <property type="entry name" value="Bacterial extracellular solute-binding protein, family 7"/>
    <property type="match status" value="1"/>
</dbReference>
<dbReference type="PANTHER" id="PTHR33376:SF4">
    <property type="entry name" value="SIALIC ACID-BINDING PERIPLASMIC PROTEIN SIAP"/>
    <property type="match status" value="1"/>
</dbReference>
<protein>
    <submittedName>
        <fullName evidence="5">TRAP-type C4-dicarboxylate transport system, substrate-binding protein</fullName>
    </submittedName>
</protein>
<keyword evidence="2 4" id="KW-0732">Signal</keyword>
<dbReference type="PANTHER" id="PTHR33376">
    <property type="match status" value="1"/>
</dbReference>
<dbReference type="CDD" id="cd13602">
    <property type="entry name" value="PBP2_TRAP_BpDctp6_7"/>
    <property type="match status" value="1"/>
</dbReference>
<evidence type="ECO:0000256" key="3">
    <source>
        <dbReference type="ARBA" id="ARBA00022764"/>
    </source>
</evidence>
<feature type="chain" id="PRO_5011730868" evidence="4">
    <location>
        <begin position="20"/>
        <end position="321"/>
    </location>
</feature>
<organism evidence="5 6">
    <name type="scientific">Citreimonas salinaria</name>
    <dbReference type="NCBI Taxonomy" id="321339"/>
    <lineage>
        <taxon>Bacteria</taxon>
        <taxon>Pseudomonadati</taxon>
        <taxon>Pseudomonadota</taxon>
        <taxon>Alphaproteobacteria</taxon>
        <taxon>Rhodobacterales</taxon>
        <taxon>Roseobacteraceae</taxon>
        <taxon>Citreimonas</taxon>
    </lineage>
</organism>
<accession>A0A1H3HD68</accession>
<dbReference type="NCBIfam" id="NF037995">
    <property type="entry name" value="TRAP_S1"/>
    <property type="match status" value="1"/>
</dbReference>
<evidence type="ECO:0000313" key="5">
    <source>
        <dbReference type="EMBL" id="SDY12599.1"/>
    </source>
</evidence>
<reference evidence="5 6" key="1">
    <citation type="submission" date="2016-10" db="EMBL/GenBank/DDBJ databases">
        <authorList>
            <person name="de Groot N.N."/>
        </authorList>
    </citation>
    <scope>NUCLEOTIDE SEQUENCE [LARGE SCALE GENOMIC DNA]</scope>
    <source>
        <strain evidence="5 6">DSM 26880</strain>
    </source>
</reference>
<comment type="subcellular location">
    <subcellularLocation>
        <location evidence="1">Periplasm</location>
    </subcellularLocation>
</comment>
<dbReference type="Pfam" id="PF03480">
    <property type="entry name" value="DctP"/>
    <property type="match status" value="1"/>
</dbReference>
<evidence type="ECO:0000256" key="2">
    <source>
        <dbReference type="ARBA" id="ARBA00022729"/>
    </source>
</evidence>
<proteinExistence type="predicted"/>
<keyword evidence="6" id="KW-1185">Reference proteome</keyword>
<dbReference type="InterPro" id="IPR018389">
    <property type="entry name" value="DctP_fam"/>
</dbReference>
<dbReference type="OrthoDB" id="9783941at2"/>
<dbReference type="AlphaFoldDB" id="A0A1H3HD68"/>
<evidence type="ECO:0000256" key="1">
    <source>
        <dbReference type="ARBA" id="ARBA00004418"/>
    </source>
</evidence>